<dbReference type="PROSITE" id="PS51204">
    <property type="entry name" value="HSA"/>
    <property type="match status" value="1"/>
</dbReference>
<proteinExistence type="inferred from homology"/>
<dbReference type="Pfam" id="PF13921">
    <property type="entry name" value="Myb_DNA-bind_6"/>
    <property type="match status" value="1"/>
</dbReference>
<feature type="compositionally biased region" description="Polar residues" evidence="10">
    <location>
        <begin position="1328"/>
        <end position="1337"/>
    </location>
</feature>
<dbReference type="InterPro" id="IPR014012">
    <property type="entry name" value="HSA_dom"/>
</dbReference>
<evidence type="ECO:0000259" key="11">
    <source>
        <dbReference type="PROSITE" id="PS50090"/>
    </source>
</evidence>
<dbReference type="OrthoDB" id="5364245at2759"/>
<keyword evidence="9" id="KW-0175">Coiled coil</keyword>
<dbReference type="PANTHER" id="PTHR46459">
    <property type="entry name" value="E1A-BINDING PROTEIN P400-RELATED"/>
    <property type="match status" value="1"/>
</dbReference>
<dbReference type="InterPro" id="IPR001005">
    <property type="entry name" value="SANT/Myb"/>
</dbReference>
<feature type="region of interest" description="Disordered" evidence="10">
    <location>
        <begin position="430"/>
        <end position="460"/>
    </location>
</feature>
<dbReference type="SMART" id="SM00573">
    <property type="entry name" value="HSA"/>
    <property type="match status" value="1"/>
</dbReference>
<dbReference type="PROSITE" id="PS50090">
    <property type="entry name" value="MYB_LIKE"/>
    <property type="match status" value="1"/>
</dbReference>
<name>A0A9P6CE02_9AGAR</name>
<accession>A0A9P6CE02</accession>
<evidence type="ECO:0000313" key="15">
    <source>
        <dbReference type="Proteomes" id="UP000807353"/>
    </source>
</evidence>
<feature type="domain" description="Myb-like" evidence="11">
    <location>
        <begin position="952"/>
        <end position="1003"/>
    </location>
</feature>
<evidence type="ECO:0000256" key="3">
    <source>
        <dbReference type="ARBA" id="ARBA00022763"/>
    </source>
</evidence>
<organism evidence="14 15">
    <name type="scientific">Collybia nuda</name>
    <dbReference type="NCBI Taxonomy" id="64659"/>
    <lineage>
        <taxon>Eukaryota</taxon>
        <taxon>Fungi</taxon>
        <taxon>Dikarya</taxon>
        <taxon>Basidiomycota</taxon>
        <taxon>Agaricomycotina</taxon>
        <taxon>Agaricomycetes</taxon>
        <taxon>Agaricomycetidae</taxon>
        <taxon>Agaricales</taxon>
        <taxon>Tricholomatineae</taxon>
        <taxon>Clitocybaceae</taxon>
        <taxon>Collybia</taxon>
    </lineage>
</organism>
<evidence type="ECO:0000259" key="13">
    <source>
        <dbReference type="PROSITE" id="PS51294"/>
    </source>
</evidence>
<protein>
    <recommendedName>
        <fullName evidence="8">Vacuolar import and degradation protein 21</fullName>
    </recommendedName>
</protein>
<evidence type="ECO:0000313" key="14">
    <source>
        <dbReference type="EMBL" id="KAF9458680.1"/>
    </source>
</evidence>
<keyword evidence="4" id="KW-0156">Chromatin regulator</keyword>
<dbReference type="SMART" id="SM00717">
    <property type="entry name" value="SANT"/>
    <property type="match status" value="1"/>
</dbReference>
<keyword evidence="6" id="KW-0539">Nucleus</keyword>
<dbReference type="EMBL" id="MU150334">
    <property type="protein sequence ID" value="KAF9458680.1"/>
    <property type="molecule type" value="Genomic_DNA"/>
</dbReference>
<dbReference type="SUPFAM" id="SSF46689">
    <property type="entry name" value="Homeodomain-like"/>
    <property type="match status" value="1"/>
</dbReference>
<feature type="region of interest" description="Disordered" evidence="10">
    <location>
        <begin position="144"/>
        <end position="190"/>
    </location>
</feature>
<dbReference type="GO" id="GO:0006325">
    <property type="term" value="P:chromatin organization"/>
    <property type="evidence" value="ECO:0007669"/>
    <property type="project" value="UniProtKB-KW"/>
</dbReference>
<feature type="domain" description="HSA" evidence="12">
    <location>
        <begin position="528"/>
        <end position="600"/>
    </location>
</feature>
<feature type="region of interest" description="Disordered" evidence="10">
    <location>
        <begin position="632"/>
        <end position="659"/>
    </location>
</feature>
<dbReference type="CDD" id="cd00167">
    <property type="entry name" value="SANT"/>
    <property type="match status" value="1"/>
</dbReference>
<dbReference type="GO" id="GO:0006281">
    <property type="term" value="P:DNA repair"/>
    <property type="evidence" value="ECO:0007669"/>
    <property type="project" value="UniProtKB-KW"/>
</dbReference>
<feature type="region of interest" description="Disordered" evidence="10">
    <location>
        <begin position="687"/>
        <end position="706"/>
    </location>
</feature>
<keyword evidence="5" id="KW-0234">DNA repair</keyword>
<evidence type="ECO:0000256" key="8">
    <source>
        <dbReference type="ARBA" id="ARBA00029670"/>
    </source>
</evidence>
<feature type="compositionally biased region" description="Basic and acidic residues" evidence="10">
    <location>
        <begin position="444"/>
        <end position="460"/>
    </location>
</feature>
<feature type="region of interest" description="Disordered" evidence="10">
    <location>
        <begin position="1240"/>
        <end position="1284"/>
    </location>
</feature>
<dbReference type="PROSITE" id="PS51294">
    <property type="entry name" value="HTH_MYB"/>
    <property type="match status" value="1"/>
</dbReference>
<evidence type="ECO:0000256" key="9">
    <source>
        <dbReference type="SAM" id="Coils"/>
    </source>
</evidence>
<dbReference type="GO" id="GO:0003682">
    <property type="term" value="F:chromatin binding"/>
    <property type="evidence" value="ECO:0007669"/>
    <property type="project" value="TreeGrafter"/>
</dbReference>
<feature type="compositionally biased region" description="Acidic residues" evidence="10">
    <location>
        <begin position="642"/>
        <end position="652"/>
    </location>
</feature>
<evidence type="ECO:0000256" key="1">
    <source>
        <dbReference type="ARBA" id="ARBA00004123"/>
    </source>
</evidence>
<sequence length="1337" mass="148876">MQYGSAESLVEERVAQLAEITQRRNALLRQMYQMICRRQSVTSVLVEDEEEEEEGLNTFLKRFDLRMDGSEVGSIANLDETDLFSGSSFYNSLQSNTPPHGKYLWGERASRSRVPPHDAKSPPYVPLKQITSDTFEGINAERYNEKSPFERRHQPTPTLVQRPDDFDDEPDELDLLGNPPPSAKRRSTHVSPGAPFALIAGTSEATPNLNPVDRNQLLEENDPNGELVEGTVIQAPVFGETVVDRGEASNDISGTHIEEQTPVEYEDVHVIDAPAVGLGAASQQNATSDIEEIAVEMKKLASMELDTTVGIQVLRSYEDKQGNARNSLDEERIHSGAQDIPDMDEPRLLTSAIMQPLSKNVSFSPIPDRSLPLPVIVAAFTPRFVLEKNFNFDVIPAPTALLPEPVSPSQSRHQIHFKYNVPPLKYLPSEYNRKARPTKLQRKREKEREKNEGRRDRDFNKDDWVPMGLNKWAATISANPVYKRVSRASKCLSTRDWAVAMSEIRLMRALERVEVLKREGRWGFRQPKKQRGVGGLTKTHWDHLMDEMKWMRIDFREERKWKMALAFNLSTAVLEWHSATSLEQRLERGICVRWTLSLSDQDVLAQNHPDMIDIASMDADVDDSPHPLEVASKSSLLGVDYGSDDDDDEEEAEKMTPNILDPLAPTAMIEDALDGVALQMANDTTNLPAIQPKTEDIDDPSALNDNINANATTLPLEESDTMLIDEKDPPAGLKPSSNDPVLGSKATPTSSNDDVEPTILAVKVSTKVNAYAPLREYVAYTANTQLFLEDLALSKLSPPNENLAGSEFHPDLSSIFPDLQPLGILDVPLVVTPSAFDGKRRSEKRSDRDDPTKRIEDTTYAKLFPIGEFMFSKPTLLGPLQPSKNWRNGRWATFEDSVPGEADGGVRTSDDGLNELFDSRSGNSPTSIMALQIQAAILKEKDPRKRGADHLWSSNDDVLLKSLIDKYPNNWALISECFNASRLTISTDRRTPRDCLERWKDKWGLDPRQRPSESTTVAEDTPPPTPSQMTTRGVKRLASASVSTPIMVGMAGGGEPRKRRRHALVIETIRKATKKRADSAQKALANQRKPPAIHETHAQYNKMTKHTPAELSRMKAEKEARDLQDLQLARKRQEDLNRQNNMLQANRMNIPPQGIPQQILSAQQTNGPGIVQSQRVPQIRSQVNISQQQRIGTPFIPAGNSRLSPQQLMQVQQVRAAAQQQTQQAQTQAAVSSQGQNINVNAHASSPHAPIPPPNAVASPRPPSAQAHPLIQATQPPGNVIPRQGGNAYYGLPAIANIRDLTQEQIHAALRIKLQQQQAQQQQGPAQISSNNFPQQS</sequence>
<dbReference type="GO" id="GO:0005634">
    <property type="term" value="C:nucleus"/>
    <property type="evidence" value="ECO:0007669"/>
    <property type="project" value="UniProtKB-SubCell"/>
</dbReference>
<feature type="region of interest" description="Disordered" evidence="10">
    <location>
        <begin position="1004"/>
        <end position="1033"/>
    </location>
</feature>
<feature type="coiled-coil region" evidence="9">
    <location>
        <begin position="1116"/>
        <end position="1146"/>
    </location>
</feature>
<dbReference type="Gene3D" id="1.10.10.60">
    <property type="entry name" value="Homeodomain-like"/>
    <property type="match status" value="1"/>
</dbReference>
<evidence type="ECO:0000256" key="2">
    <source>
        <dbReference type="ARBA" id="ARBA00008913"/>
    </source>
</evidence>
<evidence type="ECO:0000256" key="10">
    <source>
        <dbReference type="SAM" id="MobiDB-lite"/>
    </source>
</evidence>
<dbReference type="Proteomes" id="UP000807353">
    <property type="component" value="Unassembled WGS sequence"/>
</dbReference>
<keyword evidence="15" id="KW-1185">Reference proteome</keyword>
<feature type="compositionally biased region" description="Basic and acidic residues" evidence="10">
    <location>
        <begin position="144"/>
        <end position="153"/>
    </location>
</feature>
<evidence type="ECO:0000256" key="7">
    <source>
        <dbReference type="ARBA" id="ARBA00025178"/>
    </source>
</evidence>
<dbReference type="Pfam" id="PF07529">
    <property type="entry name" value="HSA"/>
    <property type="match status" value="1"/>
</dbReference>
<dbReference type="InterPro" id="IPR017930">
    <property type="entry name" value="Myb_dom"/>
</dbReference>
<reference evidence="14" key="1">
    <citation type="submission" date="2020-11" db="EMBL/GenBank/DDBJ databases">
        <authorList>
            <consortium name="DOE Joint Genome Institute"/>
            <person name="Ahrendt S."/>
            <person name="Riley R."/>
            <person name="Andreopoulos W."/>
            <person name="Labutti K."/>
            <person name="Pangilinan J."/>
            <person name="Ruiz-Duenas F.J."/>
            <person name="Barrasa J.M."/>
            <person name="Sanchez-Garcia M."/>
            <person name="Camarero S."/>
            <person name="Miyauchi S."/>
            <person name="Serrano A."/>
            <person name="Linde D."/>
            <person name="Babiker R."/>
            <person name="Drula E."/>
            <person name="Ayuso-Fernandez I."/>
            <person name="Pacheco R."/>
            <person name="Padilla G."/>
            <person name="Ferreira P."/>
            <person name="Barriuso J."/>
            <person name="Kellner H."/>
            <person name="Castanera R."/>
            <person name="Alfaro M."/>
            <person name="Ramirez L."/>
            <person name="Pisabarro A.G."/>
            <person name="Kuo A."/>
            <person name="Tritt A."/>
            <person name="Lipzen A."/>
            <person name="He G."/>
            <person name="Yan M."/>
            <person name="Ng V."/>
            <person name="Cullen D."/>
            <person name="Martin F."/>
            <person name="Rosso M.-N."/>
            <person name="Henrissat B."/>
            <person name="Hibbett D."/>
            <person name="Martinez A.T."/>
            <person name="Grigoriev I.V."/>
        </authorList>
    </citation>
    <scope>NUCLEOTIDE SEQUENCE</scope>
    <source>
        <strain evidence="14">CBS 247.69</strain>
    </source>
</reference>
<comment type="function">
    <text evidence="7">Component of the NuA4 histone acetyltransferase complex which is involved in transcriptional activation of selected genes principally by acetylation of nucleosomal histone H4 and H2A. The NuA4 complex is also involved in DNA repair.</text>
</comment>
<comment type="caution">
    <text evidence="14">The sequence shown here is derived from an EMBL/GenBank/DDBJ whole genome shotgun (WGS) entry which is preliminary data.</text>
</comment>
<feature type="compositionally biased region" description="Low complexity" evidence="10">
    <location>
        <begin position="1315"/>
        <end position="1327"/>
    </location>
</feature>
<feature type="compositionally biased region" description="Acidic residues" evidence="10">
    <location>
        <begin position="165"/>
        <end position="174"/>
    </location>
</feature>
<dbReference type="PANTHER" id="PTHR46459:SF1">
    <property type="entry name" value="E1A-BINDING PROTEIN P400"/>
    <property type="match status" value="1"/>
</dbReference>
<gene>
    <name evidence="14" type="ORF">BDZ94DRAFT_1270214</name>
</gene>
<evidence type="ECO:0000256" key="4">
    <source>
        <dbReference type="ARBA" id="ARBA00022853"/>
    </source>
</evidence>
<evidence type="ECO:0000259" key="12">
    <source>
        <dbReference type="PROSITE" id="PS51204"/>
    </source>
</evidence>
<feature type="compositionally biased region" description="Pro residues" evidence="10">
    <location>
        <begin position="1249"/>
        <end position="1263"/>
    </location>
</feature>
<feature type="compositionally biased region" description="Basic residues" evidence="10">
    <location>
        <begin position="434"/>
        <end position="443"/>
    </location>
</feature>
<evidence type="ECO:0000256" key="5">
    <source>
        <dbReference type="ARBA" id="ARBA00023204"/>
    </source>
</evidence>
<keyword evidence="3" id="KW-0227">DNA damage</keyword>
<evidence type="ECO:0000256" key="6">
    <source>
        <dbReference type="ARBA" id="ARBA00023242"/>
    </source>
</evidence>
<feature type="region of interest" description="Disordered" evidence="10">
    <location>
        <begin position="725"/>
        <end position="753"/>
    </location>
</feature>
<comment type="similarity">
    <text evidence="2">Belongs to the EAF1 family.</text>
</comment>
<dbReference type="InterPro" id="IPR009057">
    <property type="entry name" value="Homeodomain-like_sf"/>
</dbReference>
<feature type="region of interest" description="Disordered" evidence="10">
    <location>
        <begin position="1315"/>
        <end position="1337"/>
    </location>
</feature>
<feature type="domain" description="HTH myb-type" evidence="13">
    <location>
        <begin position="941"/>
        <end position="1009"/>
    </location>
</feature>
<dbReference type="GO" id="GO:0035267">
    <property type="term" value="C:NuA4 histone acetyltransferase complex"/>
    <property type="evidence" value="ECO:0007669"/>
    <property type="project" value="TreeGrafter"/>
</dbReference>
<comment type="subcellular location">
    <subcellularLocation>
        <location evidence="1">Nucleus</location>
    </subcellularLocation>
</comment>